<organism evidence="2 3">
    <name type="scientific">Pigmentiphaga aceris</name>
    <dbReference type="NCBI Taxonomy" id="1940612"/>
    <lineage>
        <taxon>Bacteria</taxon>
        <taxon>Pseudomonadati</taxon>
        <taxon>Pseudomonadota</taxon>
        <taxon>Betaproteobacteria</taxon>
        <taxon>Burkholderiales</taxon>
        <taxon>Alcaligenaceae</taxon>
        <taxon>Pigmentiphaga</taxon>
    </lineage>
</organism>
<name>A0A5C0ATH4_9BURK</name>
<dbReference type="Pfam" id="PF13946">
    <property type="entry name" value="DUF4214"/>
    <property type="match status" value="1"/>
</dbReference>
<dbReference type="RefSeq" id="WP_148812693.1">
    <property type="nucleotide sequence ID" value="NZ_CP043046.1"/>
</dbReference>
<sequence length="323" mass="35391">MAFSSLSARDIESAIRLNLVPYESSSADSGWDNAANYYTQERVVFQGDIFVITLQKDATYGIASISYRDPWDLSLHDSSGKLLRMDQGLGDPGTDMIVNFIPSYTGDYYIDAAWMQGSGDNAFAMVAVFEDVDTMPVVGPHFGTAGLDTITVKGLRAGHNLSINGETVTLQQVGQAERKYVGVERFRFDDITIATDINGNAGKAYRLYEAAFDRAPDAKGLGFWINGLDHNISLLSVANSFLASPEFKSRYGDDMTQRDYVTALYQNVLNRAPDQAGSDFWVNALNSGSSRAQVLVNFSESIENQQGVIGAIQNGIQYETWVG</sequence>
<dbReference type="KEGG" id="pacr:FXN63_02955"/>
<dbReference type="AlphaFoldDB" id="A0A5C0ATH4"/>
<dbReference type="EMBL" id="CP043046">
    <property type="protein sequence ID" value="QEI04914.1"/>
    <property type="molecule type" value="Genomic_DNA"/>
</dbReference>
<dbReference type="OrthoDB" id="480426at2"/>
<dbReference type="Gene3D" id="1.10.3130.20">
    <property type="entry name" value="Phycobilisome linker domain"/>
    <property type="match status" value="1"/>
</dbReference>
<dbReference type="Proteomes" id="UP000325161">
    <property type="component" value="Chromosome"/>
</dbReference>
<reference evidence="2 3" key="1">
    <citation type="submission" date="2019-08" db="EMBL/GenBank/DDBJ databases">
        <title>Amphibian skin-associated Pigmentiphaga: genome sequence and occurrence across geography and hosts.</title>
        <authorList>
            <person name="Bletz M.C."/>
            <person name="Bunk B."/>
            <person name="Sproeer C."/>
            <person name="Biwer P."/>
            <person name="Reiter S."/>
            <person name="Rabemananjara F.C.E."/>
            <person name="Schulz S."/>
            <person name="Overmann J."/>
            <person name="Vences M."/>
        </authorList>
    </citation>
    <scope>NUCLEOTIDE SEQUENCE [LARGE SCALE GENOMIC DNA]</scope>
    <source>
        <strain evidence="2 3">Mada1488</strain>
    </source>
</reference>
<keyword evidence="3" id="KW-1185">Reference proteome</keyword>
<dbReference type="InterPro" id="IPR025282">
    <property type="entry name" value="DUF4214"/>
</dbReference>
<protein>
    <submittedName>
        <fullName evidence="2">DUF4214 domain-containing protein</fullName>
    </submittedName>
</protein>
<evidence type="ECO:0000313" key="2">
    <source>
        <dbReference type="EMBL" id="QEI04914.1"/>
    </source>
</evidence>
<feature type="domain" description="DUF4214" evidence="1">
    <location>
        <begin position="238"/>
        <end position="306"/>
    </location>
</feature>
<gene>
    <name evidence="2" type="ORF">FXN63_02955</name>
</gene>
<dbReference type="InterPro" id="IPR038255">
    <property type="entry name" value="PBS_linker_sf"/>
</dbReference>
<accession>A0A5C0ATH4</accession>
<evidence type="ECO:0000259" key="1">
    <source>
        <dbReference type="Pfam" id="PF13946"/>
    </source>
</evidence>
<evidence type="ECO:0000313" key="3">
    <source>
        <dbReference type="Proteomes" id="UP000325161"/>
    </source>
</evidence>
<proteinExistence type="predicted"/>